<reference evidence="1" key="1">
    <citation type="submission" date="2021-06" db="EMBL/GenBank/DDBJ databases">
        <authorList>
            <person name="Kallberg Y."/>
            <person name="Tangrot J."/>
            <person name="Rosling A."/>
        </authorList>
    </citation>
    <scope>NUCLEOTIDE SEQUENCE</scope>
    <source>
        <strain evidence="1">CL356</strain>
    </source>
</reference>
<keyword evidence="2" id="KW-1185">Reference proteome</keyword>
<gene>
    <name evidence="1" type="ORF">ACOLOM_LOCUS1555</name>
</gene>
<dbReference type="EMBL" id="CAJVPT010001871">
    <property type="protein sequence ID" value="CAG8470217.1"/>
    <property type="molecule type" value="Genomic_DNA"/>
</dbReference>
<comment type="caution">
    <text evidence="1">The sequence shown here is derived from an EMBL/GenBank/DDBJ whole genome shotgun (WGS) entry which is preliminary data.</text>
</comment>
<accession>A0ACA9KFS8</accession>
<evidence type="ECO:0000313" key="2">
    <source>
        <dbReference type="Proteomes" id="UP000789525"/>
    </source>
</evidence>
<evidence type="ECO:0000313" key="1">
    <source>
        <dbReference type="EMBL" id="CAG8470217.1"/>
    </source>
</evidence>
<sequence length="637" mass="70316">NPATESNPLWVAASCSCKALTSKILPRDRGTRFCGMKVRFGVNAFSVTYIISSEMSNARPISSVNIKPSTQKRLRDAGYKTVQDLKETTPVSLSKELDISSQEALDILQQVIKGERVSSVSVTEVAQRQRIMITTFCHGLDTLIGGRGIALGQITEFCGVPGIGKTQLGIQLSVNVQIPRSMSGAEGEAIYIDTEGSFVVQRAVEIANGTMAELSESSNGKDESPLNLETILSRIHYFRAHDYIELLALIRIMDQFLKEHPRVKLIVIDSIAFPFRQNFSDMMLRTRLLNMIAQDLANMAESFEIAVVLMNQMTTKFGSSGASDKVTLVPALGIKHIILVLSGKGGVGKSSITTQLALCLVHSGFKVGVLDIDLTGPSIPRMLGLDGKQVHQASSGWVPVFTDERQRLCCMSIGFLLQNKDDSVVWRGPKKNGRQFLSDVCWGELDFLIIDTPPGTSDEHISIAEYLRDVNPDGAVIVTTPQAVALADVRKELNFCKKVKIPILGVVENMSGFVCPHCEECTNLFSTGGGESMAKEFDVEFLEFIHLIASQANDICEKDAKKTIAAEHVINALEELGFESYLSEVKEVFQEHKKLQKDRDKKSSRLENSGMSEEELLRQQELLFEQSRLKYQAQQQS</sequence>
<organism evidence="1 2">
    <name type="scientific">Acaulospora colombiana</name>
    <dbReference type="NCBI Taxonomy" id="27376"/>
    <lineage>
        <taxon>Eukaryota</taxon>
        <taxon>Fungi</taxon>
        <taxon>Fungi incertae sedis</taxon>
        <taxon>Mucoromycota</taxon>
        <taxon>Glomeromycotina</taxon>
        <taxon>Glomeromycetes</taxon>
        <taxon>Diversisporales</taxon>
        <taxon>Acaulosporaceae</taxon>
        <taxon>Acaulospora</taxon>
    </lineage>
</organism>
<proteinExistence type="predicted"/>
<protein>
    <submittedName>
        <fullName evidence="1">7193_t:CDS:1</fullName>
    </submittedName>
</protein>
<dbReference type="Proteomes" id="UP000789525">
    <property type="component" value="Unassembled WGS sequence"/>
</dbReference>
<feature type="non-terminal residue" evidence="1">
    <location>
        <position position="1"/>
    </location>
</feature>
<name>A0ACA9KFS8_9GLOM</name>